<dbReference type="PANTHER" id="PTHR23274:SF11">
    <property type="entry name" value="ATP-DEPENDENT DNA HELICASE PIF1"/>
    <property type="match status" value="1"/>
</dbReference>
<dbReference type="AlphaFoldDB" id="A0A067PVA8"/>
<dbReference type="STRING" id="933084.A0A067PVA8"/>
<dbReference type="EMBL" id="KL197729">
    <property type="protein sequence ID" value="KDQ54266.1"/>
    <property type="molecule type" value="Genomic_DNA"/>
</dbReference>
<dbReference type="SUPFAM" id="SSF52540">
    <property type="entry name" value="P-loop containing nucleoside triphosphate hydrolases"/>
    <property type="match status" value="1"/>
</dbReference>
<dbReference type="InParanoid" id="A0A067PVA8"/>
<dbReference type="CDD" id="cd18809">
    <property type="entry name" value="SF1_C_RecD"/>
    <property type="match status" value="1"/>
</dbReference>
<dbReference type="HOGENOM" id="CLU_001324_11_0_1"/>
<evidence type="ECO:0000313" key="1">
    <source>
        <dbReference type="EMBL" id="KDQ54266.1"/>
    </source>
</evidence>
<protein>
    <recommendedName>
        <fullName evidence="3">ATP-dependent DNA helicase</fullName>
    </recommendedName>
</protein>
<proteinExistence type="predicted"/>
<keyword evidence="2" id="KW-1185">Reference proteome</keyword>
<name>A0A067PVA8_9AGAM</name>
<sequence length="89" mass="10241">MFTFQPLHSSWTVNRQQYPLRLAYASTFNGCQGLTLERTVLDVRTDVFAHGQLYTAVSRVRKREDSIALFSISNEHCDTANVVYEELLL</sequence>
<gene>
    <name evidence="1" type="ORF">JAAARDRAFT_135755</name>
</gene>
<dbReference type="PANTHER" id="PTHR23274">
    <property type="entry name" value="DNA HELICASE-RELATED"/>
    <property type="match status" value="1"/>
</dbReference>
<dbReference type="OrthoDB" id="3353471at2759"/>
<dbReference type="InterPro" id="IPR027417">
    <property type="entry name" value="P-loop_NTPase"/>
</dbReference>
<organism evidence="1 2">
    <name type="scientific">Jaapia argillacea MUCL 33604</name>
    <dbReference type="NCBI Taxonomy" id="933084"/>
    <lineage>
        <taxon>Eukaryota</taxon>
        <taxon>Fungi</taxon>
        <taxon>Dikarya</taxon>
        <taxon>Basidiomycota</taxon>
        <taxon>Agaricomycotina</taxon>
        <taxon>Agaricomycetes</taxon>
        <taxon>Agaricomycetidae</taxon>
        <taxon>Jaapiales</taxon>
        <taxon>Jaapiaceae</taxon>
        <taxon>Jaapia</taxon>
    </lineage>
</organism>
<evidence type="ECO:0008006" key="3">
    <source>
        <dbReference type="Google" id="ProtNLM"/>
    </source>
</evidence>
<reference evidence="2" key="1">
    <citation type="journal article" date="2014" name="Proc. Natl. Acad. Sci. U.S.A.">
        <title>Extensive sampling of basidiomycete genomes demonstrates inadequacy of the white-rot/brown-rot paradigm for wood decay fungi.</title>
        <authorList>
            <person name="Riley R."/>
            <person name="Salamov A.A."/>
            <person name="Brown D.W."/>
            <person name="Nagy L.G."/>
            <person name="Floudas D."/>
            <person name="Held B.W."/>
            <person name="Levasseur A."/>
            <person name="Lombard V."/>
            <person name="Morin E."/>
            <person name="Otillar R."/>
            <person name="Lindquist E.A."/>
            <person name="Sun H."/>
            <person name="LaButti K.M."/>
            <person name="Schmutz J."/>
            <person name="Jabbour D."/>
            <person name="Luo H."/>
            <person name="Baker S.E."/>
            <person name="Pisabarro A.G."/>
            <person name="Walton J.D."/>
            <person name="Blanchette R.A."/>
            <person name="Henrissat B."/>
            <person name="Martin F."/>
            <person name="Cullen D."/>
            <person name="Hibbett D.S."/>
            <person name="Grigoriev I.V."/>
        </authorList>
    </citation>
    <scope>NUCLEOTIDE SEQUENCE [LARGE SCALE GENOMIC DNA]</scope>
    <source>
        <strain evidence="2">MUCL 33604</strain>
    </source>
</reference>
<dbReference type="Proteomes" id="UP000027265">
    <property type="component" value="Unassembled WGS sequence"/>
</dbReference>
<accession>A0A067PVA8</accession>
<evidence type="ECO:0000313" key="2">
    <source>
        <dbReference type="Proteomes" id="UP000027265"/>
    </source>
</evidence>